<dbReference type="Proteomes" id="UP000187209">
    <property type="component" value="Unassembled WGS sequence"/>
</dbReference>
<protein>
    <submittedName>
        <fullName evidence="1">Uncharacterized protein</fullName>
    </submittedName>
</protein>
<dbReference type="EMBL" id="MPUH01000287">
    <property type="protein sequence ID" value="OMJ83921.1"/>
    <property type="molecule type" value="Genomic_DNA"/>
</dbReference>
<accession>A0A1R2C4M1</accession>
<organism evidence="1 2">
    <name type="scientific">Stentor coeruleus</name>
    <dbReference type="NCBI Taxonomy" id="5963"/>
    <lineage>
        <taxon>Eukaryota</taxon>
        <taxon>Sar</taxon>
        <taxon>Alveolata</taxon>
        <taxon>Ciliophora</taxon>
        <taxon>Postciliodesmatophora</taxon>
        <taxon>Heterotrichea</taxon>
        <taxon>Heterotrichida</taxon>
        <taxon>Stentoridae</taxon>
        <taxon>Stentor</taxon>
    </lineage>
</organism>
<sequence length="128" mass="14118">MAAFGGSLQVNSTPNRRFMYSHKSDGAPYATLFSYPIFKRSSDDLYPNNLQSSLGFTTQQPGKSRENVSDVNIFKGSSQGKDRITSPFHNVLGSNKYQTSSNFDDNKARFYAVTPASPFKSAAKSIIN</sequence>
<evidence type="ECO:0000313" key="2">
    <source>
        <dbReference type="Proteomes" id="UP000187209"/>
    </source>
</evidence>
<comment type="caution">
    <text evidence="1">The sequence shown here is derived from an EMBL/GenBank/DDBJ whole genome shotgun (WGS) entry which is preliminary data.</text>
</comment>
<gene>
    <name evidence="1" type="ORF">SteCoe_15081</name>
</gene>
<dbReference type="AlphaFoldDB" id="A0A1R2C4M1"/>
<keyword evidence="2" id="KW-1185">Reference proteome</keyword>
<name>A0A1R2C4M1_9CILI</name>
<proteinExistence type="predicted"/>
<reference evidence="1 2" key="1">
    <citation type="submission" date="2016-11" db="EMBL/GenBank/DDBJ databases">
        <title>The macronuclear genome of Stentor coeruleus: a giant cell with tiny introns.</title>
        <authorList>
            <person name="Slabodnick M."/>
            <person name="Ruby J.G."/>
            <person name="Reiff S.B."/>
            <person name="Swart E.C."/>
            <person name="Gosai S."/>
            <person name="Prabakaran S."/>
            <person name="Witkowska E."/>
            <person name="Larue G.E."/>
            <person name="Fisher S."/>
            <person name="Freeman R.M."/>
            <person name="Gunawardena J."/>
            <person name="Chu W."/>
            <person name="Stover N.A."/>
            <person name="Gregory B.D."/>
            <person name="Nowacki M."/>
            <person name="Derisi J."/>
            <person name="Roy S.W."/>
            <person name="Marshall W.F."/>
            <person name="Sood P."/>
        </authorList>
    </citation>
    <scope>NUCLEOTIDE SEQUENCE [LARGE SCALE GENOMIC DNA]</scope>
    <source>
        <strain evidence="1">WM001</strain>
    </source>
</reference>
<evidence type="ECO:0000313" key="1">
    <source>
        <dbReference type="EMBL" id="OMJ83921.1"/>
    </source>
</evidence>